<dbReference type="Proteomes" id="UP001179280">
    <property type="component" value="Unassembled WGS sequence"/>
</dbReference>
<name>A0ABS2SYX9_9BACI</name>
<comment type="caution">
    <text evidence="2">The sequence shown here is derived from an EMBL/GenBank/DDBJ whole genome shotgun (WGS) entry which is preliminary data.</text>
</comment>
<sequence>MKKRMVTFVGLTLLGASALVGCNVHGSEVSAEDEHIPERLDEILLSSSTIVKGRFTERIAEENMIRSSANPSEPSEEFYSEGHIYQFQVEESYKGSDEETVTVVTPYAKEVSIQGTFRDRMIEHVDYEPIDESKTYILFLNELAEIEQGLYGPASAAFIVEVDEAENVRFYSKRIEGQLAENVIVEEGNQDFKGKYVTEVTGFLMGDYIEDVLLLRDLFALEGIESLSELEIFLEE</sequence>
<accession>A0ABS2SYX9</accession>
<evidence type="ECO:0000313" key="3">
    <source>
        <dbReference type="Proteomes" id="UP001179280"/>
    </source>
</evidence>
<feature type="signal peptide" evidence="1">
    <location>
        <begin position="1"/>
        <end position="26"/>
    </location>
</feature>
<proteinExistence type="predicted"/>
<evidence type="ECO:0000256" key="1">
    <source>
        <dbReference type="SAM" id="SignalP"/>
    </source>
</evidence>
<organism evidence="2 3">
    <name type="scientific">Shouchella xiaoxiensis</name>
    <dbReference type="NCBI Taxonomy" id="766895"/>
    <lineage>
        <taxon>Bacteria</taxon>
        <taxon>Bacillati</taxon>
        <taxon>Bacillota</taxon>
        <taxon>Bacilli</taxon>
        <taxon>Bacillales</taxon>
        <taxon>Bacillaceae</taxon>
        <taxon>Shouchella</taxon>
    </lineage>
</organism>
<evidence type="ECO:0000313" key="2">
    <source>
        <dbReference type="EMBL" id="MBM7840739.1"/>
    </source>
</evidence>
<keyword evidence="1" id="KW-0732">Signal</keyword>
<dbReference type="PROSITE" id="PS51257">
    <property type="entry name" value="PROKAR_LIPOPROTEIN"/>
    <property type="match status" value="1"/>
</dbReference>
<feature type="chain" id="PRO_5046897076" description="Lipoprotein" evidence="1">
    <location>
        <begin position="27"/>
        <end position="236"/>
    </location>
</feature>
<reference evidence="2" key="1">
    <citation type="submission" date="2021-01" db="EMBL/GenBank/DDBJ databases">
        <title>Genomic Encyclopedia of Type Strains, Phase IV (KMG-IV): sequencing the most valuable type-strain genomes for metagenomic binning, comparative biology and taxonomic classification.</title>
        <authorList>
            <person name="Goeker M."/>
        </authorList>
    </citation>
    <scope>NUCLEOTIDE SEQUENCE</scope>
    <source>
        <strain evidence="2">DSM 21943</strain>
    </source>
</reference>
<dbReference type="RefSeq" id="WP_204468526.1">
    <property type="nucleotide sequence ID" value="NZ_JAFBCV010000016.1"/>
</dbReference>
<dbReference type="EMBL" id="JAFBCV010000016">
    <property type="protein sequence ID" value="MBM7840739.1"/>
    <property type="molecule type" value="Genomic_DNA"/>
</dbReference>
<keyword evidence="3" id="KW-1185">Reference proteome</keyword>
<gene>
    <name evidence="2" type="ORF">JOC54_004032</name>
</gene>
<protein>
    <recommendedName>
        <fullName evidence="4">Lipoprotein</fullName>
    </recommendedName>
</protein>
<evidence type="ECO:0008006" key="4">
    <source>
        <dbReference type="Google" id="ProtNLM"/>
    </source>
</evidence>